<dbReference type="OrthoDB" id="539213at2759"/>
<dbReference type="Pfam" id="PF12796">
    <property type="entry name" value="Ank_2"/>
    <property type="match status" value="1"/>
</dbReference>
<evidence type="ECO:0000313" key="3">
    <source>
        <dbReference type="EMBL" id="KUJ18612.1"/>
    </source>
</evidence>
<keyword evidence="4" id="KW-1185">Reference proteome</keyword>
<dbReference type="PROSITE" id="PS50088">
    <property type="entry name" value="ANK_REPEAT"/>
    <property type="match status" value="1"/>
</dbReference>
<evidence type="ECO:0000313" key="4">
    <source>
        <dbReference type="Proteomes" id="UP000070700"/>
    </source>
</evidence>
<proteinExistence type="predicted"/>
<feature type="region of interest" description="Disordered" evidence="2">
    <location>
        <begin position="212"/>
        <end position="247"/>
    </location>
</feature>
<feature type="region of interest" description="Disordered" evidence="2">
    <location>
        <begin position="127"/>
        <end position="160"/>
    </location>
</feature>
<feature type="region of interest" description="Disordered" evidence="2">
    <location>
        <begin position="97"/>
        <end position="116"/>
    </location>
</feature>
<accession>A0A194XFR2</accession>
<dbReference type="Gene3D" id="1.25.40.20">
    <property type="entry name" value="Ankyrin repeat-containing domain"/>
    <property type="match status" value="1"/>
</dbReference>
<dbReference type="SMART" id="SM00248">
    <property type="entry name" value="ANK"/>
    <property type="match status" value="2"/>
</dbReference>
<organism evidence="3 4">
    <name type="scientific">Mollisia scopiformis</name>
    <name type="common">Conifer needle endophyte fungus</name>
    <name type="synonym">Phialocephala scopiformis</name>
    <dbReference type="NCBI Taxonomy" id="149040"/>
    <lineage>
        <taxon>Eukaryota</taxon>
        <taxon>Fungi</taxon>
        <taxon>Dikarya</taxon>
        <taxon>Ascomycota</taxon>
        <taxon>Pezizomycotina</taxon>
        <taxon>Leotiomycetes</taxon>
        <taxon>Helotiales</taxon>
        <taxon>Mollisiaceae</taxon>
        <taxon>Mollisia</taxon>
    </lineage>
</organism>
<dbReference type="EMBL" id="KQ947412">
    <property type="protein sequence ID" value="KUJ18612.1"/>
    <property type="molecule type" value="Genomic_DNA"/>
</dbReference>
<feature type="compositionally biased region" description="Acidic residues" evidence="2">
    <location>
        <begin position="138"/>
        <end position="147"/>
    </location>
</feature>
<reference evidence="3 4" key="1">
    <citation type="submission" date="2015-10" db="EMBL/GenBank/DDBJ databases">
        <title>Full genome of DAOMC 229536 Phialocephala scopiformis, a fungal endophyte of spruce producing the potent anti-insectan compound rugulosin.</title>
        <authorList>
            <consortium name="DOE Joint Genome Institute"/>
            <person name="Walker A.K."/>
            <person name="Frasz S.L."/>
            <person name="Seifert K.A."/>
            <person name="Miller J.D."/>
            <person name="Mondo S.J."/>
            <person name="Labutti K."/>
            <person name="Lipzen A."/>
            <person name="Dockter R."/>
            <person name="Kennedy M."/>
            <person name="Grigoriev I.V."/>
            <person name="Spatafora J.W."/>
        </authorList>
    </citation>
    <scope>NUCLEOTIDE SEQUENCE [LARGE SCALE GENOMIC DNA]</scope>
    <source>
        <strain evidence="3 4">CBS 120377</strain>
    </source>
</reference>
<dbReference type="SUPFAM" id="SSF48403">
    <property type="entry name" value="Ankyrin repeat"/>
    <property type="match status" value="1"/>
</dbReference>
<dbReference type="AlphaFoldDB" id="A0A194XFR2"/>
<evidence type="ECO:0000256" key="1">
    <source>
        <dbReference type="PROSITE-ProRule" id="PRU00023"/>
    </source>
</evidence>
<dbReference type="InterPro" id="IPR036770">
    <property type="entry name" value="Ankyrin_rpt-contain_sf"/>
</dbReference>
<dbReference type="PANTHER" id="PTHR24164">
    <property type="entry name" value="RELA-ASSOCIATED INHIBITOR"/>
    <property type="match status" value="1"/>
</dbReference>
<feature type="compositionally biased region" description="Basic and acidic residues" evidence="2">
    <location>
        <begin position="98"/>
        <end position="116"/>
    </location>
</feature>
<dbReference type="PROSITE" id="PS50297">
    <property type="entry name" value="ANK_REP_REGION"/>
    <property type="match status" value="1"/>
</dbReference>
<dbReference type="GeneID" id="28822719"/>
<keyword evidence="1" id="KW-0040">ANK repeat</keyword>
<dbReference type="KEGG" id="psco:LY89DRAFT_667688"/>
<dbReference type="InParanoid" id="A0A194XFR2"/>
<dbReference type="InterPro" id="IPR002110">
    <property type="entry name" value="Ankyrin_rpt"/>
</dbReference>
<sequence>MRQLRILNELVNRRDPGTHVQDALEHCDSKVQLLLSIVREFEPDFTKHSGRVRLWKAFKAARKEKKLKRFRDSLQETKTTLLLALCRIQMPPAYVEEDQVRNKPAKDNKDDEKKSHVVVEVEEVSDPDLPPIFKDQDLTQDGDDDGAELPKYRPTTKPNFRKMATDFPEAELQASLGNALQLAAENYFRGGAFEKAMSETIHRVATIQTTYHYGGKDKTPNSENEDTDAAINHNSDTSSLDLIHSGSKRRASQSRICQRTSATGVVLGTIWLRTTSVQVNSHTGKSVDIVSSFTFSPSWWLTKVGVKYGVEANLFATATGWQFNFNPIRAVPDDSPIFNACRKGNLSTVRFLLSEGDASVRDTNSKGWTPLHFASLAESETSVDICEFLISEGADKTALVFEGPSENALSPVTIFTATGKKRPAEMKIKMLRLFEDCIDMSEPDSDGWTIIADLVSAFNLENVPQTSNSITWFLRSLKPQSMVAFGPKTLWHGLQHAVRSFIDMEQKWMGVRKRLNSIVGGGFPESYGITIAYWIALLVIGKNLMPMLLIAGSMLHIEGYDYDPDSAIDPNLLAKQLPFLYEAWAKALTDSIETMDEVLNSEFDITLEVTGWSEDILRGLKSRSRQSKSTKADSQHCCSVCRDDYSLLGHGLVEPRWITFIECLETKHRNHCSCQELLEYYKRLGYLRNVSVPESDNTDDSDSECEVFHDAESDLGDNKKDSTPEESSWMVECEHLVQVMKDGNGKNPFQDVAAHLYRCHARVWLGSYQAGEMFCGSCFLQSEGYIDEQFKEDWDLSSSMPASFVS</sequence>
<evidence type="ECO:0000256" key="2">
    <source>
        <dbReference type="SAM" id="MobiDB-lite"/>
    </source>
</evidence>
<dbReference type="Proteomes" id="UP000070700">
    <property type="component" value="Unassembled WGS sequence"/>
</dbReference>
<protein>
    <submittedName>
        <fullName evidence="3">Uncharacterized protein</fullName>
    </submittedName>
</protein>
<dbReference type="InterPro" id="IPR028320">
    <property type="entry name" value="iASPP"/>
</dbReference>
<dbReference type="RefSeq" id="XP_018072967.1">
    <property type="nucleotide sequence ID" value="XM_018212993.1"/>
</dbReference>
<dbReference type="GO" id="GO:0006357">
    <property type="term" value="P:regulation of transcription by RNA polymerase II"/>
    <property type="evidence" value="ECO:0007669"/>
    <property type="project" value="TreeGrafter"/>
</dbReference>
<gene>
    <name evidence="3" type="ORF">LY89DRAFT_667688</name>
</gene>
<dbReference type="PANTHER" id="PTHR24164:SF4">
    <property type="entry name" value="RELA-ASSOCIATED INHIBITOR"/>
    <property type="match status" value="1"/>
</dbReference>
<name>A0A194XFR2_MOLSC</name>
<feature type="repeat" description="ANK" evidence="1">
    <location>
        <begin position="366"/>
        <end position="395"/>
    </location>
</feature>